<proteinExistence type="predicted"/>
<gene>
    <name evidence="1" type="ORF">BpHYR1_025540</name>
</gene>
<organism evidence="1 2">
    <name type="scientific">Brachionus plicatilis</name>
    <name type="common">Marine rotifer</name>
    <name type="synonym">Brachionus muelleri</name>
    <dbReference type="NCBI Taxonomy" id="10195"/>
    <lineage>
        <taxon>Eukaryota</taxon>
        <taxon>Metazoa</taxon>
        <taxon>Spiralia</taxon>
        <taxon>Gnathifera</taxon>
        <taxon>Rotifera</taxon>
        <taxon>Eurotatoria</taxon>
        <taxon>Monogononta</taxon>
        <taxon>Pseudotrocha</taxon>
        <taxon>Ploima</taxon>
        <taxon>Brachionidae</taxon>
        <taxon>Brachionus</taxon>
    </lineage>
</organism>
<comment type="caution">
    <text evidence="1">The sequence shown here is derived from an EMBL/GenBank/DDBJ whole genome shotgun (WGS) entry which is preliminary data.</text>
</comment>
<reference evidence="1 2" key="1">
    <citation type="journal article" date="2018" name="Sci. Rep.">
        <title>Genomic signatures of local adaptation to the degree of environmental predictability in rotifers.</title>
        <authorList>
            <person name="Franch-Gras L."/>
            <person name="Hahn C."/>
            <person name="Garcia-Roger E.M."/>
            <person name="Carmona M.J."/>
            <person name="Serra M."/>
            <person name="Gomez A."/>
        </authorList>
    </citation>
    <scope>NUCLEOTIDE SEQUENCE [LARGE SCALE GENOMIC DNA]</scope>
    <source>
        <strain evidence="1">HYR1</strain>
    </source>
</reference>
<protein>
    <submittedName>
        <fullName evidence="1">Uncharacterized protein</fullName>
    </submittedName>
</protein>
<dbReference type="Proteomes" id="UP000276133">
    <property type="component" value="Unassembled WGS sequence"/>
</dbReference>
<dbReference type="AlphaFoldDB" id="A0A3M7SMQ6"/>
<evidence type="ECO:0000313" key="1">
    <source>
        <dbReference type="EMBL" id="RNA36907.1"/>
    </source>
</evidence>
<sequence length="68" mass="7764">MNLAKIKIVSNLNLCTLSGLYFTKHFGFSFIIINSLQIKGCLKTKSEHELITKEFICLQSARLTLKFI</sequence>
<accession>A0A3M7SMQ6</accession>
<name>A0A3M7SMQ6_BRAPC</name>
<keyword evidence="2" id="KW-1185">Reference proteome</keyword>
<evidence type="ECO:0000313" key="2">
    <source>
        <dbReference type="Proteomes" id="UP000276133"/>
    </source>
</evidence>
<dbReference type="EMBL" id="REGN01001112">
    <property type="protein sequence ID" value="RNA36907.1"/>
    <property type="molecule type" value="Genomic_DNA"/>
</dbReference>